<keyword evidence="2" id="KW-1185">Reference proteome</keyword>
<evidence type="ECO:0000313" key="3">
    <source>
        <dbReference type="RefSeq" id="XP_013870712.1"/>
    </source>
</evidence>
<sequence>MYCVKRNIPKQQRSQEIISRLMGKAKDVVKITLRNSPSLDHIQTPELVFDILKQHFGELTYSSMPMADFYNTRPLQHEGVMEYWIRLNNAIDMADECLQRQGRSVEDPGREVKLMFIKYCPDPILSNRFSFKAAEEWSTSEVQERIDSFLRELRTRSDIGYRAQPKHAVNYTQAAFMSGCEVSQSAQISLTAPPPINPQCVSLATPTNVHTSAPVPSQVSQLSMSAHQNKPAPTITMIPHPPQTPTATCSVPIPATQFMQFPTCQPVSQLKQEEAQVPPANTAMDGNSMQALISLLNRIMTNQGVTTTSQGSSQQAVPGSFQKRSCRVCGDTSHTTLSHCKKEKLCLLCFSPGHFKRDCDGRNQRSGGPNGTKQNQAQGN</sequence>
<accession>A0A2I4BSI3</accession>
<feature type="region of interest" description="Disordered" evidence="1">
    <location>
        <begin position="360"/>
        <end position="380"/>
    </location>
</feature>
<evidence type="ECO:0000313" key="2">
    <source>
        <dbReference type="Proteomes" id="UP000192220"/>
    </source>
</evidence>
<name>A0A2I4BSI3_AUSLI</name>
<feature type="compositionally biased region" description="Polar residues" evidence="1">
    <location>
        <begin position="364"/>
        <end position="380"/>
    </location>
</feature>
<dbReference type="GeneID" id="106522293"/>
<dbReference type="InParanoid" id="A0A2I4BSI3"/>
<dbReference type="KEGG" id="alim:106522293"/>
<protein>
    <submittedName>
        <fullName evidence="3">Uncharacterized protein LOC106522293</fullName>
    </submittedName>
</protein>
<evidence type="ECO:0000256" key="1">
    <source>
        <dbReference type="SAM" id="MobiDB-lite"/>
    </source>
</evidence>
<dbReference type="AlphaFoldDB" id="A0A2I4BSI3"/>
<proteinExistence type="predicted"/>
<dbReference type="OrthoDB" id="8885329at2759"/>
<dbReference type="Proteomes" id="UP000192220">
    <property type="component" value="Unplaced"/>
</dbReference>
<dbReference type="RefSeq" id="XP_013870712.1">
    <property type="nucleotide sequence ID" value="XM_014015258.1"/>
</dbReference>
<gene>
    <name evidence="3" type="primary">LOC106522293</name>
</gene>
<reference evidence="3" key="1">
    <citation type="submission" date="2025-08" db="UniProtKB">
        <authorList>
            <consortium name="RefSeq"/>
        </authorList>
    </citation>
    <scope>IDENTIFICATION</scope>
</reference>
<organism evidence="2 3">
    <name type="scientific">Austrofundulus limnaeus</name>
    <name type="common">Annual killifish</name>
    <dbReference type="NCBI Taxonomy" id="52670"/>
    <lineage>
        <taxon>Eukaryota</taxon>
        <taxon>Metazoa</taxon>
        <taxon>Chordata</taxon>
        <taxon>Craniata</taxon>
        <taxon>Vertebrata</taxon>
        <taxon>Euteleostomi</taxon>
        <taxon>Actinopterygii</taxon>
        <taxon>Neopterygii</taxon>
        <taxon>Teleostei</taxon>
        <taxon>Neoteleostei</taxon>
        <taxon>Acanthomorphata</taxon>
        <taxon>Ovalentaria</taxon>
        <taxon>Atherinomorphae</taxon>
        <taxon>Cyprinodontiformes</taxon>
        <taxon>Rivulidae</taxon>
        <taxon>Austrofundulus</taxon>
    </lineage>
</organism>